<dbReference type="EMBL" id="CP010519">
    <property type="protein sequence ID" value="AJE80954.1"/>
    <property type="molecule type" value="Genomic_DNA"/>
</dbReference>
<dbReference type="KEGG" id="sals:SLNWT_0578"/>
<gene>
    <name evidence="1" type="ORF">SLNWT_0578</name>
</gene>
<sequence>MPLHSEADSSLPITLGYSAHFVPEAGGGAILLLGALRIGRGTQG</sequence>
<evidence type="ECO:0000313" key="1">
    <source>
        <dbReference type="EMBL" id="AJE80954.1"/>
    </source>
</evidence>
<reference evidence="1 2" key="1">
    <citation type="submission" date="2015-01" db="EMBL/GenBank/DDBJ databases">
        <title>Enhanced salinomycin production by adjusting the supply of polyketide extender units in Streptomyce albus DSM 41398.</title>
        <authorList>
            <person name="Lu C."/>
        </authorList>
    </citation>
    <scope>NUCLEOTIDE SEQUENCE [LARGE SCALE GENOMIC DNA]</scope>
    <source>
        <strain evidence="2">ATCC 21838 / DSM 41398 / FERM P-419 / JCM 4703 / NBRC 107858</strain>
    </source>
</reference>
<dbReference type="AlphaFoldDB" id="A0A0B5EHT3"/>
<proteinExistence type="predicted"/>
<dbReference type="Proteomes" id="UP000031523">
    <property type="component" value="Chromosome"/>
</dbReference>
<name>A0A0B5EHT3_STRA4</name>
<keyword evidence="2" id="KW-1185">Reference proteome</keyword>
<organism evidence="1 2">
    <name type="scientific">Streptomyces albus (strain ATCC 21838 / DSM 41398 / FERM P-419 / JCM 4703 / NBRC 107858)</name>
    <dbReference type="NCBI Taxonomy" id="1081613"/>
    <lineage>
        <taxon>Bacteria</taxon>
        <taxon>Bacillati</taxon>
        <taxon>Actinomycetota</taxon>
        <taxon>Actinomycetes</taxon>
        <taxon>Kitasatosporales</taxon>
        <taxon>Streptomycetaceae</taxon>
        <taxon>Streptomyces</taxon>
    </lineage>
</organism>
<evidence type="ECO:0000313" key="2">
    <source>
        <dbReference type="Proteomes" id="UP000031523"/>
    </source>
</evidence>
<protein>
    <submittedName>
        <fullName evidence="1">Uncharacterized protein</fullName>
    </submittedName>
</protein>
<accession>A0A0B5EHT3</accession>